<feature type="chain" id="PRO_5041233639" evidence="1">
    <location>
        <begin position="28"/>
        <end position="133"/>
    </location>
</feature>
<name>A0AA39XPI2_9PEZI</name>
<feature type="signal peptide" evidence="1">
    <location>
        <begin position="1"/>
        <end position="27"/>
    </location>
</feature>
<evidence type="ECO:0000313" key="2">
    <source>
        <dbReference type="EMBL" id="KAK0637843.1"/>
    </source>
</evidence>
<sequence>MKLRQSFPRIYLCIFLVFAVVLPFTAADGETKIFINGPYITGYSQLTSCAVEPLSTIVRGMSSGCGDDGSLTSYTCFCTGSSSKMNSIISSVVSTECKSHSNVTSFVTAQVSSAIAVFDSYCALGVNATTTCQ</sequence>
<dbReference type="EMBL" id="JAUJDW010000111">
    <property type="protein sequence ID" value="KAK0637843.1"/>
    <property type="molecule type" value="Genomic_DNA"/>
</dbReference>
<keyword evidence="1" id="KW-0732">Signal</keyword>
<proteinExistence type="predicted"/>
<protein>
    <submittedName>
        <fullName evidence="2">Uncharacterized protein</fullName>
    </submittedName>
</protein>
<gene>
    <name evidence="2" type="ORF">DIS24_g10420</name>
</gene>
<evidence type="ECO:0000313" key="3">
    <source>
        <dbReference type="Proteomes" id="UP001175001"/>
    </source>
</evidence>
<dbReference type="Proteomes" id="UP001175001">
    <property type="component" value="Unassembled WGS sequence"/>
</dbReference>
<keyword evidence="3" id="KW-1185">Reference proteome</keyword>
<evidence type="ECO:0000256" key="1">
    <source>
        <dbReference type="SAM" id="SignalP"/>
    </source>
</evidence>
<organism evidence="2 3">
    <name type="scientific">Lasiodiplodia hormozganensis</name>
    <dbReference type="NCBI Taxonomy" id="869390"/>
    <lineage>
        <taxon>Eukaryota</taxon>
        <taxon>Fungi</taxon>
        <taxon>Dikarya</taxon>
        <taxon>Ascomycota</taxon>
        <taxon>Pezizomycotina</taxon>
        <taxon>Dothideomycetes</taxon>
        <taxon>Dothideomycetes incertae sedis</taxon>
        <taxon>Botryosphaeriales</taxon>
        <taxon>Botryosphaeriaceae</taxon>
        <taxon>Lasiodiplodia</taxon>
    </lineage>
</organism>
<dbReference type="AlphaFoldDB" id="A0AA39XPI2"/>
<reference evidence="2" key="1">
    <citation type="submission" date="2023-06" db="EMBL/GenBank/DDBJ databases">
        <title>Multi-omics analyses reveal the molecular pathogenesis toolkit of Lasiodiplodia hormozganensis, a cross-kingdom pathogen.</title>
        <authorList>
            <person name="Felix C."/>
            <person name="Meneses R."/>
            <person name="Goncalves M.F.M."/>
            <person name="Tilleman L."/>
            <person name="Duarte A.S."/>
            <person name="Jorrin-Novo J.V."/>
            <person name="Van De Peer Y."/>
            <person name="Deforce D."/>
            <person name="Van Nieuwerburgh F."/>
            <person name="Esteves A.C."/>
            <person name="Alves A."/>
        </authorList>
    </citation>
    <scope>NUCLEOTIDE SEQUENCE</scope>
    <source>
        <strain evidence="2">CBS 339.90</strain>
    </source>
</reference>
<comment type="caution">
    <text evidence="2">The sequence shown here is derived from an EMBL/GenBank/DDBJ whole genome shotgun (WGS) entry which is preliminary data.</text>
</comment>
<accession>A0AA39XPI2</accession>